<dbReference type="PROSITE" id="PS51257">
    <property type="entry name" value="PROKAR_LIPOPROTEIN"/>
    <property type="match status" value="1"/>
</dbReference>
<name>A0A8T2PIV9_9TELE</name>
<gene>
    <name evidence="2" type="ORF">JZ751_020532</name>
</gene>
<reference evidence="2" key="1">
    <citation type="thesis" date="2021" institute="BYU ScholarsArchive" country="Provo, UT, USA">
        <title>Applications of and Algorithms for Genome Assembly and Genomic Analyses with an Emphasis on Marine Teleosts.</title>
        <authorList>
            <person name="Pickett B.D."/>
        </authorList>
    </citation>
    <scope>NUCLEOTIDE SEQUENCE</scope>
    <source>
        <strain evidence="2">HI-2016</strain>
    </source>
</reference>
<dbReference type="Proteomes" id="UP000824540">
    <property type="component" value="Unassembled WGS sequence"/>
</dbReference>
<accession>A0A8T2PIV9</accession>
<comment type="caution">
    <text evidence="2">The sequence shown here is derived from an EMBL/GenBank/DDBJ whole genome shotgun (WGS) entry which is preliminary data.</text>
</comment>
<dbReference type="EMBL" id="JAFBMS010000005">
    <property type="protein sequence ID" value="KAG9352119.1"/>
    <property type="molecule type" value="Genomic_DNA"/>
</dbReference>
<feature type="compositionally biased region" description="Basic and acidic residues" evidence="1">
    <location>
        <begin position="47"/>
        <end position="58"/>
    </location>
</feature>
<evidence type="ECO:0000313" key="2">
    <source>
        <dbReference type="EMBL" id="KAG9352119.1"/>
    </source>
</evidence>
<proteinExistence type="predicted"/>
<sequence>MTDDSKAHSSTSGKTDASRSVHGYQLSLGCPSGTHQSKQAAVRKRARPTELQRAEKCPQPKVQRTTTTTSTTASANTAEEEAGDQPHLLFPGLPSFVGVAWTCNTWFPNSGSQCSLIQWDTGSLNNKQTADTVPPHSSCSDAFCQPGSEAGGVDTGIETQERHDGA</sequence>
<keyword evidence="3" id="KW-1185">Reference proteome</keyword>
<feature type="compositionally biased region" description="Low complexity" evidence="1">
    <location>
        <begin position="65"/>
        <end position="77"/>
    </location>
</feature>
<feature type="compositionally biased region" description="Polar residues" evidence="1">
    <location>
        <begin position="127"/>
        <end position="140"/>
    </location>
</feature>
<feature type="region of interest" description="Disordered" evidence="1">
    <location>
        <begin position="1"/>
        <end position="87"/>
    </location>
</feature>
<protein>
    <submittedName>
        <fullName evidence="2">Uncharacterized protein</fullName>
    </submittedName>
</protein>
<evidence type="ECO:0000313" key="3">
    <source>
        <dbReference type="Proteomes" id="UP000824540"/>
    </source>
</evidence>
<feature type="region of interest" description="Disordered" evidence="1">
    <location>
        <begin position="127"/>
        <end position="166"/>
    </location>
</feature>
<organism evidence="2 3">
    <name type="scientific">Albula glossodonta</name>
    <name type="common">roundjaw bonefish</name>
    <dbReference type="NCBI Taxonomy" id="121402"/>
    <lineage>
        <taxon>Eukaryota</taxon>
        <taxon>Metazoa</taxon>
        <taxon>Chordata</taxon>
        <taxon>Craniata</taxon>
        <taxon>Vertebrata</taxon>
        <taxon>Euteleostomi</taxon>
        <taxon>Actinopterygii</taxon>
        <taxon>Neopterygii</taxon>
        <taxon>Teleostei</taxon>
        <taxon>Albuliformes</taxon>
        <taxon>Albulidae</taxon>
        <taxon>Albula</taxon>
    </lineage>
</organism>
<evidence type="ECO:0000256" key="1">
    <source>
        <dbReference type="SAM" id="MobiDB-lite"/>
    </source>
</evidence>
<dbReference type="AlphaFoldDB" id="A0A8T2PIV9"/>